<dbReference type="GO" id="GO:0016020">
    <property type="term" value="C:membrane"/>
    <property type="evidence" value="ECO:0007669"/>
    <property type="project" value="UniProtKB-SubCell"/>
</dbReference>
<keyword evidence="9" id="KW-1185">Reference proteome</keyword>
<protein>
    <submittedName>
        <fullName evidence="6">LrgB family protein</fullName>
    </submittedName>
    <submittedName>
        <fullName evidence="7">Murein hydrolase export regulator</fullName>
    </submittedName>
</protein>
<dbReference type="Pfam" id="PF04172">
    <property type="entry name" value="LrgB"/>
    <property type="match status" value="1"/>
</dbReference>
<dbReference type="EMBL" id="UAUF01000009">
    <property type="protein sequence ID" value="SPZ03753.1"/>
    <property type="molecule type" value="Genomic_DNA"/>
</dbReference>
<evidence type="ECO:0000313" key="6">
    <source>
        <dbReference type="EMBL" id="MBF8640325.1"/>
    </source>
</evidence>
<evidence type="ECO:0000313" key="9">
    <source>
        <dbReference type="Proteomes" id="UP000626180"/>
    </source>
</evidence>
<organism evidence="7 8">
    <name type="scientific">Pseudomonas luteola</name>
    <dbReference type="NCBI Taxonomy" id="47886"/>
    <lineage>
        <taxon>Bacteria</taxon>
        <taxon>Pseudomonadati</taxon>
        <taxon>Pseudomonadota</taxon>
        <taxon>Gammaproteobacteria</taxon>
        <taxon>Pseudomonadales</taxon>
        <taxon>Pseudomonadaceae</taxon>
        <taxon>Pseudomonas</taxon>
    </lineage>
</organism>
<dbReference type="Proteomes" id="UP000626180">
    <property type="component" value="Unassembled WGS sequence"/>
</dbReference>
<dbReference type="PANTHER" id="PTHR30249:SF16">
    <property type="entry name" value="INNER MEMBRANE PROTEIN"/>
    <property type="match status" value="1"/>
</dbReference>
<keyword evidence="4 5" id="KW-0472">Membrane</keyword>
<keyword evidence="3 5" id="KW-1133">Transmembrane helix</keyword>
<evidence type="ECO:0000313" key="7">
    <source>
        <dbReference type="EMBL" id="SPZ03753.1"/>
    </source>
</evidence>
<feature type="transmembrane region" description="Helical" evidence="5">
    <location>
        <begin position="6"/>
        <end position="24"/>
    </location>
</feature>
<dbReference type="AlphaFoldDB" id="A0A2X2C930"/>
<feature type="transmembrane region" description="Helical" evidence="5">
    <location>
        <begin position="203"/>
        <end position="226"/>
    </location>
</feature>
<evidence type="ECO:0000313" key="8">
    <source>
        <dbReference type="Proteomes" id="UP000250443"/>
    </source>
</evidence>
<dbReference type="PANTHER" id="PTHR30249">
    <property type="entry name" value="PUTATIVE SEROTONIN TRANSPORTER"/>
    <property type="match status" value="1"/>
</dbReference>
<evidence type="ECO:0000256" key="3">
    <source>
        <dbReference type="ARBA" id="ARBA00022989"/>
    </source>
</evidence>
<name>A0A2X2C930_PSELU</name>
<evidence type="ECO:0000256" key="4">
    <source>
        <dbReference type="ARBA" id="ARBA00023136"/>
    </source>
</evidence>
<evidence type="ECO:0000256" key="5">
    <source>
        <dbReference type="SAM" id="Phobius"/>
    </source>
</evidence>
<dbReference type="InterPro" id="IPR007300">
    <property type="entry name" value="CidB/LrgB"/>
</dbReference>
<feature type="transmembrane region" description="Helical" evidence="5">
    <location>
        <begin position="59"/>
        <end position="79"/>
    </location>
</feature>
<dbReference type="Proteomes" id="UP000250443">
    <property type="component" value="Unassembled WGS sequence"/>
</dbReference>
<proteinExistence type="predicted"/>
<evidence type="ECO:0000256" key="1">
    <source>
        <dbReference type="ARBA" id="ARBA00004141"/>
    </source>
</evidence>
<keyword evidence="7" id="KW-0378">Hydrolase</keyword>
<comment type="subcellular location">
    <subcellularLocation>
        <location evidence="1">Membrane</location>
        <topology evidence="1">Multi-pass membrane protein</topology>
    </subcellularLocation>
</comment>
<feature type="transmembrane region" description="Helical" evidence="5">
    <location>
        <begin position="29"/>
        <end position="47"/>
    </location>
</feature>
<dbReference type="EMBL" id="JADMCD010000002">
    <property type="protein sequence ID" value="MBF8640325.1"/>
    <property type="molecule type" value="Genomic_DNA"/>
</dbReference>
<reference evidence="7 8" key="1">
    <citation type="submission" date="2018-06" db="EMBL/GenBank/DDBJ databases">
        <authorList>
            <consortium name="Pathogen Informatics"/>
            <person name="Doyle S."/>
        </authorList>
    </citation>
    <scope>NUCLEOTIDE SEQUENCE [LARGE SCALE GENOMIC DNA]</scope>
    <source>
        <strain evidence="7 8">NCTC11842</strain>
    </source>
</reference>
<feature type="transmembrane region" description="Helical" evidence="5">
    <location>
        <begin position="91"/>
        <end position="115"/>
    </location>
</feature>
<evidence type="ECO:0000256" key="2">
    <source>
        <dbReference type="ARBA" id="ARBA00022692"/>
    </source>
</evidence>
<dbReference type="RefSeq" id="WP_010795373.1">
    <property type="nucleotide sequence ID" value="NZ_FQYS01000001.1"/>
</dbReference>
<reference evidence="6 9" key="2">
    <citation type="submission" date="2020-10" db="EMBL/GenBank/DDBJ databases">
        <title>Genome sequences of Pseudomonas isolates.</title>
        <authorList>
            <person name="Wessels L."/>
            <person name="Reich F."/>
            <person name="Hammerl J."/>
        </authorList>
    </citation>
    <scope>NUCLEOTIDE SEQUENCE [LARGE SCALE GENOMIC DNA]</scope>
    <source>
        <strain evidence="6 9">20-MO00624-0</strain>
    </source>
</reference>
<accession>A0A2X2C930</accession>
<feature type="transmembrane region" description="Helical" evidence="5">
    <location>
        <begin position="147"/>
        <end position="170"/>
    </location>
</feature>
<gene>
    <name evidence="7" type="primary">yohK</name>
    <name evidence="6" type="ORF">IRZ65_06500</name>
    <name evidence="7" type="ORF">NCTC11842_01117</name>
</gene>
<sequence length="227" mass="24615">MLDWTGVFWLLLTLGGYILSRMIYKRIKWYVLAPIVFVPTILYLIAIPTGTSYAQYSHYTGWLIGLLGPATVAFAVPIWQQRRLLVRYWRALMAGIVVGSFVSIFSSWLLAHLLALEAPVTLSLLPRSITTPFAMPMSKDLGGAPELTAAFVLVTGVFGAVVGSLLLRFLPLRSALARGAMFGVGAHGAGTSRAYEVGIEEGTVAGLTMVLTGLFNLLGAQLLIWVL</sequence>
<dbReference type="GO" id="GO:0016787">
    <property type="term" value="F:hydrolase activity"/>
    <property type="evidence" value="ECO:0007669"/>
    <property type="project" value="UniProtKB-KW"/>
</dbReference>
<keyword evidence="2 5" id="KW-0812">Transmembrane</keyword>